<comment type="caution">
    <text evidence="3">The sequence shown here is derived from an EMBL/GenBank/DDBJ whole genome shotgun (WGS) entry which is preliminary data.</text>
</comment>
<evidence type="ECO:0000313" key="4">
    <source>
        <dbReference type="Proteomes" id="UP001596270"/>
    </source>
</evidence>
<feature type="domain" description="Protein SirB1 N-terminal" evidence="2">
    <location>
        <begin position="45"/>
        <end position="202"/>
    </location>
</feature>
<evidence type="ECO:0000313" key="3">
    <source>
        <dbReference type="EMBL" id="MFC6284376.1"/>
    </source>
</evidence>
<protein>
    <submittedName>
        <fullName evidence="3">SirB1 family protein</fullName>
    </submittedName>
</protein>
<dbReference type="SUPFAM" id="SSF48452">
    <property type="entry name" value="TPR-like"/>
    <property type="match status" value="1"/>
</dbReference>
<organism evidence="3 4">
    <name type="scientific">Polaromonas aquatica</name>
    <dbReference type="NCBI Taxonomy" id="332657"/>
    <lineage>
        <taxon>Bacteria</taxon>
        <taxon>Pseudomonadati</taxon>
        <taxon>Pseudomonadota</taxon>
        <taxon>Betaproteobacteria</taxon>
        <taxon>Burkholderiales</taxon>
        <taxon>Comamonadaceae</taxon>
        <taxon>Polaromonas</taxon>
    </lineage>
</organism>
<sequence length="283" mass="32071">MELNLDVPSPLQYFSSLVQSDEHFPLLEAAISLAQDEYPDLDVQQVLGDVDQLLARLKRRLPADASSLQKLRLLNQFFFHDLNFGGNVNDYYDPDNSYLNAVLKTRRGIPITLAVLWLELAGGLGLNARGVAFPGHFMVKINLPKGQVVIDPFTGQSLSREELSERLEPFKQKSSLDDEFEMPIGLYLQSAPPREIISRMLRNLKEIHKTQEDWQRLIAVEDRLIVLQPDAWPEYRDRGLAWAVQGQPARAVPDLEKYLAQAEDAQDLDAVALRLAQLRDQAS</sequence>
<dbReference type="EMBL" id="JBHSRS010000084">
    <property type="protein sequence ID" value="MFC6284376.1"/>
    <property type="molecule type" value="Genomic_DNA"/>
</dbReference>
<evidence type="ECO:0000256" key="1">
    <source>
        <dbReference type="ARBA" id="ARBA00007100"/>
    </source>
</evidence>
<evidence type="ECO:0000259" key="2">
    <source>
        <dbReference type="Pfam" id="PF13369"/>
    </source>
</evidence>
<dbReference type="InterPro" id="IPR032698">
    <property type="entry name" value="SirB1_N"/>
</dbReference>
<proteinExistence type="inferred from homology"/>
<dbReference type="Pfam" id="PF13369">
    <property type="entry name" value="Transglut_core2"/>
    <property type="match status" value="1"/>
</dbReference>
<dbReference type="Proteomes" id="UP001596270">
    <property type="component" value="Unassembled WGS sequence"/>
</dbReference>
<reference evidence="4" key="1">
    <citation type="journal article" date="2019" name="Int. J. Syst. Evol. Microbiol.">
        <title>The Global Catalogue of Microorganisms (GCM) 10K type strain sequencing project: providing services to taxonomists for standard genome sequencing and annotation.</title>
        <authorList>
            <consortium name="The Broad Institute Genomics Platform"/>
            <consortium name="The Broad Institute Genome Sequencing Center for Infectious Disease"/>
            <person name="Wu L."/>
            <person name="Ma J."/>
        </authorList>
    </citation>
    <scope>NUCLEOTIDE SEQUENCE [LARGE SCALE GENOMIC DNA]</scope>
    <source>
        <strain evidence="4">CCUG 39402</strain>
    </source>
</reference>
<dbReference type="RefSeq" id="WP_371440041.1">
    <property type="nucleotide sequence ID" value="NZ_JBHSRS010000084.1"/>
</dbReference>
<dbReference type="PANTHER" id="PTHR31350">
    <property type="entry name" value="SI:DKEY-261L7.2"/>
    <property type="match status" value="1"/>
</dbReference>
<dbReference type="InterPro" id="IPR011990">
    <property type="entry name" value="TPR-like_helical_dom_sf"/>
</dbReference>
<gene>
    <name evidence="3" type="ORF">ACFQND_24400</name>
</gene>
<keyword evidence="4" id="KW-1185">Reference proteome</keyword>
<comment type="similarity">
    <text evidence="1">Belongs to the UPF0162 family.</text>
</comment>
<name>A0ABW1U6R3_9BURK</name>
<dbReference type="PANTHER" id="PTHR31350:SF21">
    <property type="entry name" value="F-BOX ONLY PROTEIN 21"/>
    <property type="match status" value="1"/>
</dbReference>
<accession>A0ABW1U6R3</accession>
<dbReference type="Pfam" id="PF13371">
    <property type="entry name" value="TPR_9"/>
    <property type="match status" value="1"/>
</dbReference>